<dbReference type="Proteomes" id="UP000789525">
    <property type="component" value="Unassembled WGS sequence"/>
</dbReference>
<reference evidence="1" key="1">
    <citation type="submission" date="2021-06" db="EMBL/GenBank/DDBJ databases">
        <authorList>
            <person name="Kallberg Y."/>
            <person name="Tangrot J."/>
            <person name="Rosling A."/>
        </authorList>
    </citation>
    <scope>NUCLEOTIDE SEQUENCE</scope>
    <source>
        <strain evidence="1">CL356</strain>
    </source>
</reference>
<gene>
    <name evidence="1" type="ORF">ACOLOM_LOCUS12460</name>
</gene>
<proteinExistence type="predicted"/>
<evidence type="ECO:0000313" key="2">
    <source>
        <dbReference type="Proteomes" id="UP000789525"/>
    </source>
</evidence>
<comment type="caution">
    <text evidence="1">The sequence shown here is derived from an EMBL/GenBank/DDBJ whole genome shotgun (WGS) entry which is preliminary data.</text>
</comment>
<name>A0ACA9QCV8_9GLOM</name>
<organism evidence="1 2">
    <name type="scientific">Acaulospora colombiana</name>
    <dbReference type="NCBI Taxonomy" id="27376"/>
    <lineage>
        <taxon>Eukaryota</taxon>
        <taxon>Fungi</taxon>
        <taxon>Fungi incertae sedis</taxon>
        <taxon>Mucoromycota</taxon>
        <taxon>Glomeromycotina</taxon>
        <taxon>Glomeromycetes</taxon>
        <taxon>Diversisporales</taxon>
        <taxon>Acaulosporaceae</taxon>
        <taxon>Acaulospora</taxon>
    </lineage>
</organism>
<feature type="non-terminal residue" evidence="1">
    <location>
        <position position="251"/>
    </location>
</feature>
<feature type="non-terminal residue" evidence="1">
    <location>
        <position position="1"/>
    </location>
</feature>
<keyword evidence="2" id="KW-1185">Reference proteome</keyword>
<evidence type="ECO:0000313" key="1">
    <source>
        <dbReference type="EMBL" id="CAG8746289.1"/>
    </source>
</evidence>
<sequence>ERTTRLALECMVQISQFYSTILISTSTHYKELRSSMQNHVRSNAPILLNGMVTAGDVMRIKATPTTWPVFPSIIKSQDSQSEICDVIFRSPIIERVRKLAPHPSSSKCHTNKWKPTSVSDGMITMAATLNGNKMGINYFDRWVTYRHLLTKHQANPSVQYLHEELNKSIFSGQEVVVSHSEPLQGDGLAAEHNELDKLEWSFARRKDSTNNPQAMLAYSPPDISEVEVTNDGEPSMQSDGGHQRLSSLARD</sequence>
<protein>
    <submittedName>
        <fullName evidence="1">15192_t:CDS:1</fullName>
    </submittedName>
</protein>
<dbReference type="EMBL" id="CAJVPT010050628">
    <property type="protein sequence ID" value="CAG8746289.1"/>
    <property type="molecule type" value="Genomic_DNA"/>
</dbReference>
<accession>A0ACA9QCV8</accession>